<dbReference type="RefSeq" id="WP_090808144.1">
    <property type="nucleotide sequence ID" value="NZ_CBCRYD010000008.1"/>
</dbReference>
<organism evidence="2 3">
    <name type="scientific">Paenibacillus taichungensis</name>
    <dbReference type="NCBI Taxonomy" id="484184"/>
    <lineage>
        <taxon>Bacteria</taxon>
        <taxon>Bacillati</taxon>
        <taxon>Bacillota</taxon>
        <taxon>Bacilli</taxon>
        <taxon>Bacillales</taxon>
        <taxon>Paenibacillaceae</taxon>
        <taxon>Paenibacillus</taxon>
    </lineage>
</organism>
<reference evidence="1 4" key="2">
    <citation type="submission" date="2020-05" db="EMBL/GenBank/DDBJ databases">
        <title>Genome Sequencing of Type Strains.</title>
        <authorList>
            <person name="Lemaire J.F."/>
            <person name="Inderbitzin P."/>
            <person name="Gregorio O.A."/>
            <person name="Collins S.B."/>
            <person name="Wespe N."/>
            <person name="Knight-Connoni V."/>
        </authorList>
    </citation>
    <scope>NUCLEOTIDE SEQUENCE [LARGE SCALE GENOMIC DNA]</scope>
    <source>
        <strain evidence="1 4">DSM 19942</strain>
    </source>
</reference>
<dbReference type="NCBIfam" id="NF033225">
    <property type="entry name" value="spore_CmpA"/>
    <property type="match status" value="1"/>
</dbReference>
<dbReference type="EMBL" id="JABMCC010000121">
    <property type="protein sequence ID" value="NUU58331.1"/>
    <property type="molecule type" value="Genomic_DNA"/>
</dbReference>
<protein>
    <submittedName>
        <fullName evidence="2">Cortex morphogenetic protein CmpA</fullName>
    </submittedName>
</protein>
<sequence length="47" mass="5674">MPQWLCNQLMRAFHKKDSRQIKLLNECWFFYRNKPTSGTPRSADSEL</sequence>
<proteinExistence type="predicted"/>
<dbReference type="Proteomes" id="UP000577724">
    <property type="component" value="Unassembled WGS sequence"/>
</dbReference>
<gene>
    <name evidence="2" type="primary">cmpA</name>
    <name evidence="2" type="ORF">DC345_03095</name>
    <name evidence="1" type="ORF">HP548_30030</name>
</gene>
<evidence type="ECO:0000313" key="1">
    <source>
        <dbReference type="EMBL" id="NUU58331.1"/>
    </source>
</evidence>
<reference evidence="2 3" key="1">
    <citation type="submission" date="2018-04" db="EMBL/GenBank/DDBJ databases">
        <title>Paenibacillus taichungensis Genome sequencing and assembly.</title>
        <authorList>
            <person name="Xu J."/>
            <person name="Rensing C."/>
            <person name="Mazhar H.S."/>
        </authorList>
    </citation>
    <scope>NUCLEOTIDE SEQUENCE [LARGE SCALE GENOMIC DNA]</scope>
    <source>
        <strain evidence="2 3">NC1</strain>
    </source>
</reference>
<dbReference type="AlphaFoldDB" id="A0A264D7A5"/>
<dbReference type="EMBL" id="QEVW01000002">
    <property type="protein sequence ID" value="RAW19137.1"/>
    <property type="molecule type" value="Genomic_DNA"/>
</dbReference>
<evidence type="ECO:0000313" key="2">
    <source>
        <dbReference type="EMBL" id="RAW19137.1"/>
    </source>
</evidence>
<dbReference type="GeneID" id="97135014"/>
<keyword evidence="4" id="KW-1185">Reference proteome</keyword>
<comment type="caution">
    <text evidence="2">The sequence shown here is derived from an EMBL/GenBank/DDBJ whole genome shotgun (WGS) entry which is preliminary data.</text>
</comment>
<evidence type="ECO:0000313" key="4">
    <source>
        <dbReference type="Proteomes" id="UP000577724"/>
    </source>
</evidence>
<dbReference type="Pfam" id="PF26301">
    <property type="entry name" value="spore_CmpA"/>
    <property type="match status" value="1"/>
</dbReference>
<dbReference type="InterPro" id="IPR047764">
    <property type="entry name" value="CmpA"/>
</dbReference>
<accession>A0A264D7A5</accession>
<dbReference type="Proteomes" id="UP000250642">
    <property type="component" value="Unassembled WGS sequence"/>
</dbReference>
<evidence type="ECO:0000313" key="3">
    <source>
        <dbReference type="Proteomes" id="UP000250642"/>
    </source>
</evidence>
<name>A0A264D7A5_9BACL</name>